<reference evidence="2" key="1">
    <citation type="submission" date="2020-06" db="EMBL/GenBank/DDBJ databases">
        <authorList>
            <person name="Li T."/>
            <person name="Hu X."/>
            <person name="Zhang T."/>
            <person name="Song X."/>
            <person name="Zhang H."/>
            <person name="Dai N."/>
            <person name="Sheng W."/>
            <person name="Hou X."/>
            <person name="Wei L."/>
        </authorList>
    </citation>
    <scope>NUCLEOTIDE SEQUENCE</scope>
    <source>
        <strain evidence="2">3651</strain>
        <tissue evidence="2">Leaf</tissue>
    </source>
</reference>
<sequence length="171" mass="19143">MTWHKAKCSDDGVLRHPADAQEWKEFEYLHETFAQDPWNVGLGLATNDSASSRGNLRQFKIASIVEQANSPPHSAYSPAPMKNHEKRVENQLDGMEPTVTEHSSHVVLDVVSHTKTNDTLRNTCQLHRPRAPTEAQMKATSADMLLIKTGKENDKLEEQAASRAEENKSTL</sequence>
<accession>A0AAE1YYV4</accession>
<protein>
    <submittedName>
        <fullName evidence="2">Uncharacterized protein</fullName>
    </submittedName>
</protein>
<evidence type="ECO:0000313" key="3">
    <source>
        <dbReference type="Proteomes" id="UP001293254"/>
    </source>
</evidence>
<dbReference type="AlphaFoldDB" id="A0AAE1YYV4"/>
<organism evidence="2 3">
    <name type="scientific">Sesamum alatum</name>
    <dbReference type="NCBI Taxonomy" id="300844"/>
    <lineage>
        <taxon>Eukaryota</taxon>
        <taxon>Viridiplantae</taxon>
        <taxon>Streptophyta</taxon>
        <taxon>Embryophyta</taxon>
        <taxon>Tracheophyta</taxon>
        <taxon>Spermatophyta</taxon>
        <taxon>Magnoliopsida</taxon>
        <taxon>eudicotyledons</taxon>
        <taxon>Gunneridae</taxon>
        <taxon>Pentapetalae</taxon>
        <taxon>asterids</taxon>
        <taxon>lamiids</taxon>
        <taxon>Lamiales</taxon>
        <taxon>Pedaliaceae</taxon>
        <taxon>Sesamum</taxon>
    </lineage>
</organism>
<keyword evidence="3" id="KW-1185">Reference proteome</keyword>
<dbReference type="Proteomes" id="UP001293254">
    <property type="component" value="Unassembled WGS sequence"/>
</dbReference>
<evidence type="ECO:0000256" key="1">
    <source>
        <dbReference type="SAM" id="MobiDB-lite"/>
    </source>
</evidence>
<dbReference type="EMBL" id="JACGWO010000001">
    <property type="protein sequence ID" value="KAK4438834.1"/>
    <property type="molecule type" value="Genomic_DNA"/>
</dbReference>
<dbReference type="Pfam" id="PF02992">
    <property type="entry name" value="Transposase_21"/>
    <property type="match status" value="1"/>
</dbReference>
<feature type="region of interest" description="Disordered" evidence="1">
    <location>
        <begin position="149"/>
        <end position="171"/>
    </location>
</feature>
<evidence type="ECO:0000313" key="2">
    <source>
        <dbReference type="EMBL" id="KAK4438834.1"/>
    </source>
</evidence>
<reference evidence="2" key="2">
    <citation type="journal article" date="2024" name="Plant">
        <title>Genomic evolution and insights into agronomic trait innovations of Sesamum species.</title>
        <authorList>
            <person name="Miao H."/>
            <person name="Wang L."/>
            <person name="Qu L."/>
            <person name="Liu H."/>
            <person name="Sun Y."/>
            <person name="Le M."/>
            <person name="Wang Q."/>
            <person name="Wei S."/>
            <person name="Zheng Y."/>
            <person name="Lin W."/>
            <person name="Duan Y."/>
            <person name="Cao H."/>
            <person name="Xiong S."/>
            <person name="Wang X."/>
            <person name="Wei L."/>
            <person name="Li C."/>
            <person name="Ma Q."/>
            <person name="Ju M."/>
            <person name="Zhao R."/>
            <person name="Li G."/>
            <person name="Mu C."/>
            <person name="Tian Q."/>
            <person name="Mei H."/>
            <person name="Zhang T."/>
            <person name="Gao T."/>
            <person name="Zhang H."/>
        </authorList>
    </citation>
    <scope>NUCLEOTIDE SEQUENCE</scope>
    <source>
        <strain evidence="2">3651</strain>
    </source>
</reference>
<name>A0AAE1YYV4_9LAMI</name>
<gene>
    <name evidence="2" type="ORF">Salat_0218000</name>
</gene>
<dbReference type="InterPro" id="IPR004242">
    <property type="entry name" value="Transposase_21"/>
</dbReference>
<comment type="caution">
    <text evidence="2">The sequence shown here is derived from an EMBL/GenBank/DDBJ whole genome shotgun (WGS) entry which is preliminary data.</text>
</comment>
<proteinExistence type="predicted"/>